<evidence type="ECO:0000256" key="2">
    <source>
        <dbReference type="PIRSR" id="PIRSR605511-1"/>
    </source>
</evidence>
<feature type="binding site" evidence="3">
    <location>
        <position position="192"/>
    </location>
    <ligand>
        <name>a divalent metal cation</name>
        <dbReference type="ChEBI" id="CHEBI:60240"/>
    </ligand>
</feature>
<dbReference type="PRINTS" id="PR01790">
    <property type="entry name" value="SMP30FAMILY"/>
</dbReference>
<dbReference type="AlphaFoldDB" id="A0A1H1VDT1"/>
<dbReference type="STRING" id="589382.SAMN04489721_1981"/>
<dbReference type="Gene3D" id="2.120.10.30">
    <property type="entry name" value="TolB, C-terminal domain"/>
    <property type="match status" value="1"/>
</dbReference>
<evidence type="ECO:0000256" key="3">
    <source>
        <dbReference type="PIRSR" id="PIRSR605511-2"/>
    </source>
</evidence>
<dbReference type="InterPro" id="IPR005511">
    <property type="entry name" value="SMP-30"/>
</dbReference>
<dbReference type="InterPro" id="IPR013658">
    <property type="entry name" value="SGL"/>
</dbReference>
<dbReference type="EMBL" id="SODL02000001">
    <property type="protein sequence ID" value="MCP2365907.1"/>
    <property type="molecule type" value="Genomic_DNA"/>
</dbReference>
<evidence type="ECO:0000313" key="6">
    <source>
        <dbReference type="EMBL" id="SDS82825.1"/>
    </source>
</evidence>
<evidence type="ECO:0000313" key="8">
    <source>
        <dbReference type="Proteomes" id="UP000893823"/>
    </source>
</evidence>
<dbReference type="SUPFAM" id="SSF63829">
    <property type="entry name" value="Calcium-dependent phosphotriesterase"/>
    <property type="match status" value="1"/>
</dbReference>
<evidence type="ECO:0000259" key="4">
    <source>
        <dbReference type="Pfam" id="PF08450"/>
    </source>
</evidence>
<dbReference type="Pfam" id="PF08450">
    <property type="entry name" value="SGL"/>
    <property type="match status" value="1"/>
</dbReference>
<dbReference type="OrthoDB" id="2633250at2"/>
<gene>
    <name evidence="5" type="ORF">BCL57_000049</name>
    <name evidence="6" type="ORF">SAMN04489721_1981</name>
</gene>
<comment type="similarity">
    <text evidence="1">Belongs to the SMP-30/CGR1 family.</text>
</comment>
<evidence type="ECO:0000313" key="5">
    <source>
        <dbReference type="EMBL" id="MCP2365907.1"/>
    </source>
</evidence>
<dbReference type="Proteomes" id="UP000199482">
    <property type="component" value="Chromosome I"/>
</dbReference>
<feature type="binding site" evidence="3">
    <location>
        <position position="15"/>
    </location>
    <ligand>
        <name>a divalent metal cation</name>
        <dbReference type="ChEBI" id="CHEBI:60240"/>
    </ligand>
</feature>
<evidence type="ECO:0000313" key="7">
    <source>
        <dbReference type="Proteomes" id="UP000199482"/>
    </source>
</evidence>
<feature type="binding site" evidence="3">
    <location>
        <position position="95"/>
    </location>
    <ligand>
        <name>substrate</name>
    </ligand>
</feature>
<comment type="cofactor">
    <cofactor evidence="3">
        <name>Zn(2+)</name>
        <dbReference type="ChEBI" id="CHEBI:29105"/>
    </cofactor>
    <text evidence="3">Binds 1 divalent metal cation per subunit.</text>
</comment>
<feature type="binding site" evidence="3">
    <location>
        <position position="115"/>
    </location>
    <ligand>
        <name>substrate</name>
    </ligand>
</feature>
<feature type="binding site" evidence="3">
    <location>
        <position position="97"/>
    </location>
    <ligand>
        <name>substrate</name>
    </ligand>
</feature>
<name>A0A1H1VDT1_9MICO</name>
<dbReference type="PANTHER" id="PTHR10907">
    <property type="entry name" value="REGUCALCIN"/>
    <property type="match status" value="1"/>
</dbReference>
<reference evidence="7" key="1">
    <citation type="submission" date="2016-10" db="EMBL/GenBank/DDBJ databases">
        <authorList>
            <person name="Varghese N."/>
            <person name="Submissions S."/>
        </authorList>
    </citation>
    <scope>NUCLEOTIDE SEQUENCE [LARGE SCALE GENOMIC DNA]</scope>
    <source>
        <strain evidence="7">CPCC 202695</strain>
    </source>
</reference>
<reference evidence="5" key="3">
    <citation type="submission" date="2022-06" db="EMBL/GenBank/DDBJ databases">
        <title>Genomic Encyclopedia of Type Strains, Phase III (KMG-III): the genomes of soil and plant-associated and newly described type strains.</title>
        <authorList>
            <person name="Whitman W."/>
        </authorList>
    </citation>
    <scope>NUCLEOTIDE SEQUENCE</scope>
    <source>
        <strain evidence="5">CPCC 202695</strain>
    </source>
</reference>
<dbReference type="RefSeq" id="WP_092671643.1">
    <property type="nucleotide sequence ID" value="NZ_BMDN01000001.1"/>
</dbReference>
<dbReference type="EMBL" id="LT629755">
    <property type="protein sequence ID" value="SDS82825.1"/>
    <property type="molecule type" value="Genomic_DNA"/>
</dbReference>
<feature type="active site" description="Proton donor/acceptor" evidence="2">
    <location>
        <position position="192"/>
    </location>
</feature>
<protein>
    <submittedName>
        <fullName evidence="6">Sugar lactone lactonase YvrE</fullName>
    </submittedName>
</protein>
<proteinExistence type="inferred from homology"/>
<evidence type="ECO:0000256" key="1">
    <source>
        <dbReference type="ARBA" id="ARBA00008853"/>
    </source>
</evidence>
<keyword evidence="3" id="KW-0479">Metal-binding</keyword>
<dbReference type="InterPro" id="IPR011042">
    <property type="entry name" value="6-blade_b-propeller_TolB-like"/>
</dbReference>
<dbReference type="Proteomes" id="UP000893823">
    <property type="component" value="Unassembled WGS sequence"/>
</dbReference>
<keyword evidence="8" id="KW-1185">Reference proteome</keyword>
<dbReference type="GO" id="GO:0005509">
    <property type="term" value="F:calcium ion binding"/>
    <property type="evidence" value="ECO:0007669"/>
    <property type="project" value="TreeGrafter"/>
</dbReference>
<organism evidence="6 7">
    <name type="scientific">Agromyces flavus</name>
    <dbReference type="NCBI Taxonomy" id="589382"/>
    <lineage>
        <taxon>Bacteria</taxon>
        <taxon>Bacillati</taxon>
        <taxon>Actinomycetota</taxon>
        <taxon>Actinomycetes</taxon>
        <taxon>Micrococcales</taxon>
        <taxon>Microbacteriaceae</taxon>
        <taxon>Agromyces</taxon>
    </lineage>
</organism>
<reference evidence="6" key="2">
    <citation type="submission" date="2016-10" db="EMBL/GenBank/DDBJ databases">
        <authorList>
            <person name="de Groot N.N."/>
        </authorList>
    </citation>
    <scope>NUCLEOTIDE SEQUENCE [LARGE SCALE GENOMIC DNA]</scope>
    <source>
        <strain evidence="6">CPCC 202695</strain>
    </source>
</reference>
<sequence>MRAERITGRVAYHGEGAFWDDRDDRLRFVDMLAGAVVTLLPTGTVSRRQVGEVAAVIRHRSGGGYVVAGARDILLLDADWGPERSIPVLDDPAMRLNEGGCDAAGRFYIGSMAYDMTAGAGTLYRLDPNGRLGTALTTVTIPNGLVWSADGARAFHNDTAAATITAYDADPDGRLLDPRVLVRFEPGGAAPDGMAIDADGGLWVALWGGARVHRYSPDGILDEVVDVPGAHHVTSCAFGGDDRRTLFITTSVEGIEPAARGAGGSLFAVDLAVAGAPVHAYAG</sequence>
<dbReference type="PANTHER" id="PTHR10907:SF47">
    <property type="entry name" value="REGUCALCIN"/>
    <property type="match status" value="1"/>
</dbReference>
<accession>A0A1H1VDT1</accession>
<keyword evidence="3" id="KW-0862">Zinc</keyword>
<feature type="binding site" evidence="3">
    <location>
        <position position="143"/>
    </location>
    <ligand>
        <name>a divalent metal cation</name>
        <dbReference type="ChEBI" id="CHEBI:60240"/>
    </ligand>
</feature>
<feature type="domain" description="SMP-30/Gluconolactonase/LRE-like region" evidence="4">
    <location>
        <begin position="14"/>
        <end position="251"/>
    </location>
</feature>
<dbReference type="GO" id="GO:0019853">
    <property type="term" value="P:L-ascorbic acid biosynthetic process"/>
    <property type="evidence" value="ECO:0007669"/>
    <property type="project" value="TreeGrafter"/>
</dbReference>
<dbReference type="GO" id="GO:0004341">
    <property type="term" value="F:gluconolactonase activity"/>
    <property type="evidence" value="ECO:0007669"/>
    <property type="project" value="TreeGrafter"/>
</dbReference>